<evidence type="ECO:0000256" key="2">
    <source>
        <dbReference type="ARBA" id="ARBA00023002"/>
    </source>
</evidence>
<dbReference type="Proteomes" id="UP000760494">
    <property type="component" value="Unassembled WGS sequence"/>
</dbReference>
<comment type="similarity">
    <text evidence="1">Belongs to the short-chain dehydrogenases/reductases (SDR) family.</text>
</comment>
<dbReference type="SUPFAM" id="SSF51735">
    <property type="entry name" value="NAD(P)-binding Rossmann-fold domains"/>
    <property type="match status" value="1"/>
</dbReference>
<evidence type="ECO:0000256" key="1">
    <source>
        <dbReference type="ARBA" id="ARBA00006484"/>
    </source>
</evidence>
<dbReference type="AlphaFoldDB" id="A0A9Q9UGM5"/>
<dbReference type="GO" id="GO:0016491">
    <property type="term" value="F:oxidoreductase activity"/>
    <property type="evidence" value="ECO:0007669"/>
    <property type="project" value="UniProtKB-KW"/>
</dbReference>
<proteinExistence type="inferred from homology"/>
<evidence type="ECO:0000313" key="3">
    <source>
        <dbReference type="EMBL" id="VTT78176.1"/>
    </source>
</evidence>
<protein>
    <recommendedName>
        <fullName evidence="5">Reductases</fullName>
    </recommendedName>
</protein>
<dbReference type="PANTHER" id="PTHR24320:SF272">
    <property type="entry name" value="NAD(P)-BINDING ROSSMANN-FOLD SUPERFAMILY PROTEIN"/>
    <property type="match status" value="1"/>
</dbReference>
<reference evidence="3" key="1">
    <citation type="submission" date="2019-05" db="EMBL/GenBank/DDBJ databases">
        <authorList>
            <person name="Piombo E."/>
        </authorList>
    </citation>
    <scope>NUCLEOTIDE SEQUENCE</scope>
    <source>
        <strain evidence="3">C2S</strain>
    </source>
</reference>
<organism evidence="3 4">
    <name type="scientific">Fusarium fujikuroi</name>
    <name type="common">Bakanae and foot rot disease fungus</name>
    <name type="synonym">Gibberella fujikuroi</name>
    <dbReference type="NCBI Taxonomy" id="5127"/>
    <lineage>
        <taxon>Eukaryota</taxon>
        <taxon>Fungi</taxon>
        <taxon>Dikarya</taxon>
        <taxon>Ascomycota</taxon>
        <taxon>Pezizomycotina</taxon>
        <taxon>Sordariomycetes</taxon>
        <taxon>Hypocreomycetidae</taxon>
        <taxon>Hypocreales</taxon>
        <taxon>Nectriaceae</taxon>
        <taxon>Fusarium</taxon>
        <taxon>Fusarium fujikuroi species complex</taxon>
    </lineage>
</organism>
<dbReference type="InterPro" id="IPR036291">
    <property type="entry name" value="NAD(P)-bd_dom_sf"/>
</dbReference>
<dbReference type="InterPro" id="IPR002347">
    <property type="entry name" value="SDR_fam"/>
</dbReference>
<evidence type="ECO:0008006" key="5">
    <source>
        <dbReference type="Google" id="ProtNLM"/>
    </source>
</evidence>
<evidence type="ECO:0000313" key="4">
    <source>
        <dbReference type="Proteomes" id="UP000760494"/>
    </source>
</evidence>
<sequence>MSPYQAQHACPSGPGDSRPTALQIVEDEGLGSKLIGKVALVTGANQGIGLETVRALYETGATVFLAVRDCRKGQEAIDNIVSTSSKAFRNNLHVVEMSLDSLESVRAAVASFLTKSQRLNILILNAGVMATPEGKTKDGFETQFGINYMGHFMLTQSLIPILLQSSSPSFNSRVVSLSSIAHRFSGVCFHDLGFQEQGSYDPWIAYGQSKTANIYLANEIERRYGSKGLHALSVHPGNMGTNLGRHLDPEEVKGFKDHEDNSLWFKSTAQGAATTVYAAISKDWEGRGGAFLADCAEQTLTKSKHPLDVKDVGHATWAFDETDAIRLWDVSTQLIGNND</sequence>
<dbReference type="PRINTS" id="PR00081">
    <property type="entry name" value="GDHRDH"/>
</dbReference>
<dbReference type="Gene3D" id="3.40.50.720">
    <property type="entry name" value="NAD(P)-binding Rossmann-like Domain"/>
    <property type="match status" value="1"/>
</dbReference>
<keyword evidence="2" id="KW-0560">Oxidoreductase</keyword>
<name>A0A9Q9UGM5_FUSFU</name>
<dbReference type="EMBL" id="CABFJX010000391">
    <property type="protein sequence ID" value="VTT78176.1"/>
    <property type="molecule type" value="Genomic_DNA"/>
</dbReference>
<dbReference type="Pfam" id="PF00106">
    <property type="entry name" value="adh_short"/>
    <property type="match status" value="1"/>
</dbReference>
<accession>A0A9Q9UGM5</accession>
<dbReference type="PANTHER" id="PTHR24320">
    <property type="entry name" value="RETINOL DEHYDROGENASE"/>
    <property type="match status" value="1"/>
</dbReference>
<comment type="caution">
    <text evidence="3">The sequence shown here is derived from an EMBL/GenBank/DDBJ whole genome shotgun (WGS) entry which is preliminary data.</text>
</comment>
<gene>
    <name evidence="3" type="ORF">C2S_10894</name>
</gene>